<accession>A0AAV7WUU7</accession>
<sequence length="123" mass="13950">MTRANLQVEATSLEQQNKIQISHKVLKGGTAMEKLARTTRRSSHLVKILQPQVLTTEGIRRPRSRVTLCSHFLCAPVIPDAEPSPGNGGRKYRKQPMESQGRDCVMSLRRSLHSRLEQRLLRP</sequence>
<feature type="region of interest" description="Disordered" evidence="1">
    <location>
        <begin position="80"/>
        <end position="104"/>
    </location>
</feature>
<proteinExistence type="predicted"/>
<reference evidence="2" key="1">
    <citation type="journal article" date="2022" name="bioRxiv">
        <title>Sequencing and chromosome-scale assembly of the giantPleurodeles waltlgenome.</title>
        <authorList>
            <person name="Brown T."/>
            <person name="Elewa A."/>
            <person name="Iarovenko S."/>
            <person name="Subramanian E."/>
            <person name="Araus A.J."/>
            <person name="Petzold A."/>
            <person name="Susuki M."/>
            <person name="Suzuki K.-i.T."/>
            <person name="Hayashi T."/>
            <person name="Toyoda A."/>
            <person name="Oliveira C."/>
            <person name="Osipova E."/>
            <person name="Leigh N.D."/>
            <person name="Simon A."/>
            <person name="Yun M.H."/>
        </authorList>
    </citation>
    <scope>NUCLEOTIDE SEQUENCE</scope>
    <source>
        <strain evidence="2">20211129_DDA</strain>
        <tissue evidence="2">Liver</tissue>
    </source>
</reference>
<evidence type="ECO:0000256" key="1">
    <source>
        <dbReference type="SAM" id="MobiDB-lite"/>
    </source>
</evidence>
<comment type="caution">
    <text evidence="2">The sequence shown here is derived from an EMBL/GenBank/DDBJ whole genome shotgun (WGS) entry which is preliminary data.</text>
</comment>
<protein>
    <submittedName>
        <fullName evidence="2">Uncharacterized protein</fullName>
    </submittedName>
</protein>
<keyword evidence="3" id="KW-1185">Reference proteome</keyword>
<evidence type="ECO:0000313" key="2">
    <source>
        <dbReference type="EMBL" id="KAJ1216596.1"/>
    </source>
</evidence>
<organism evidence="2 3">
    <name type="scientific">Pleurodeles waltl</name>
    <name type="common">Iberian ribbed newt</name>
    <dbReference type="NCBI Taxonomy" id="8319"/>
    <lineage>
        <taxon>Eukaryota</taxon>
        <taxon>Metazoa</taxon>
        <taxon>Chordata</taxon>
        <taxon>Craniata</taxon>
        <taxon>Vertebrata</taxon>
        <taxon>Euteleostomi</taxon>
        <taxon>Amphibia</taxon>
        <taxon>Batrachia</taxon>
        <taxon>Caudata</taxon>
        <taxon>Salamandroidea</taxon>
        <taxon>Salamandridae</taxon>
        <taxon>Pleurodelinae</taxon>
        <taxon>Pleurodeles</taxon>
    </lineage>
</organism>
<name>A0AAV7WUU7_PLEWA</name>
<evidence type="ECO:0000313" key="3">
    <source>
        <dbReference type="Proteomes" id="UP001066276"/>
    </source>
</evidence>
<dbReference type="AlphaFoldDB" id="A0AAV7WUU7"/>
<dbReference type="EMBL" id="JANPWB010000001">
    <property type="protein sequence ID" value="KAJ1216596.1"/>
    <property type="molecule type" value="Genomic_DNA"/>
</dbReference>
<dbReference type="Proteomes" id="UP001066276">
    <property type="component" value="Chromosome 1_1"/>
</dbReference>
<gene>
    <name evidence="2" type="ORF">NDU88_004197</name>
</gene>